<organism evidence="1 2">
    <name type="scientific">Lentilactobacillus fungorum</name>
    <dbReference type="NCBI Taxonomy" id="2201250"/>
    <lineage>
        <taxon>Bacteria</taxon>
        <taxon>Bacillati</taxon>
        <taxon>Bacillota</taxon>
        <taxon>Bacilli</taxon>
        <taxon>Lactobacillales</taxon>
        <taxon>Lactobacillaceae</taxon>
        <taxon>Lentilactobacillus</taxon>
    </lineage>
</organism>
<accession>A0ABQ3VZ94</accession>
<evidence type="ECO:0000313" key="2">
    <source>
        <dbReference type="Proteomes" id="UP000604765"/>
    </source>
</evidence>
<evidence type="ECO:0000313" key="1">
    <source>
        <dbReference type="EMBL" id="GHP13733.1"/>
    </source>
</evidence>
<dbReference type="Proteomes" id="UP000604765">
    <property type="component" value="Unassembled WGS sequence"/>
</dbReference>
<keyword evidence="2" id="KW-1185">Reference proteome</keyword>
<protein>
    <submittedName>
        <fullName evidence="1">Uncharacterized protein</fullName>
    </submittedName>
</protein>
<comment type="caution">
    <text evidence="1">The sequence shown here is derived from an EMBL/GenBank/DDBJ whole genome shotgun (WGS) entry which is preliminary data.</text>
</comment>
<reference evidence="1 2" key="1">
    <citation type="journal article" date="2021" name="Int. J. Syst. Evol. Microbiol.">
        <title>Lentilactobacillus fungorum sp. nov., isolated from spent mushroom substrates.</title>
        <authorList>
            <person name="Tohno M."/>
            <person name="Tanizawa Y."/>
            <person name="Kojima Y."/>
            <person name="Sakamoto M."/>
            <person name="Ohkuma M."/>
            <person name="Kobayashi H."/>
        </authorList>
    </citation>
    <scope>NUCLEOTIDE SEQUENCE [LARGE SCALE GENOMIC DNA]</scope>
    <source>
        <strain evidence="1 2">YK48G</strain>
    </source>
</reference>
<gene>
    <name evidence="1" type="ORF">YK48G_11580</name>
</gene>
<name>A0ABQ3VZ94_9LACO</name>
<dbReference type="EMBL" id="BNJR01000011">
    <property type="protein sequence ID" value="GHP13733.1"/>
    <property type="molecule type" value="Genomic_DNA"/>
</dbReference>
<proteinExistence type="predicted"/>
<sequence length="60" mass="6758">MFKICRLFLIQTAGFGHQINEIISNLVRVVPMKLSSGSISSYYTEPCVLLMADKVVNHDE</sequence>